<keyword evidence="2" id="KW-1185">Reference proteome</keyword>
<organism evidence="1 2">
    <name type="scientific">Tetracentron sinense</name>
    <name type="common">Spur-leaf</name>
    <dbReference type="NCBI Taxonomy" id="13715"/>
    <lineage>
        <taxon>Eukaryota</taxon>
        <taxon>Viridiplantae</taxon>
        <taxon>Streptophyta</taxon>
        <taxon>Embryophyta</taxon>
        <taxon>Tracheophyta</taxon>
        <taxon>Spermatophyta</taxon>
        <taxon>Magnoliopsida</taxon>
        <taxon>Trochodendrales</taxon>
        <taxon>Trochodendraceae</taxon>
        <taxon>Tetracentron</taxon>
    </lineage>
</organism>
<evidence type="ECO:0000313" key="2">
    <source>
        <dbReference type="Proteomes" id="UP000655225"/>
    </source>
</evidence>
<gene>
    <name evidence="1" type="ORF">HHK36_019755</name>
</gene>
<proteinExistence type="predicted"/>
<accession>A0A834YZM7</accession>
<reference evidence="1 2" key="1">
    <citation type="submission" date="2020-04" db="EMBL/GenBank/DDBJ databases">
        <title>Plant Genome Project.</title>
        <authorList>
            <person name="Zhang R.-G."/>
        </authorList>
    </citation>
    <scope>NUCLEOTIDE SEQUENCE [LARGE SCALE GENOMIC DNA]</scope>
    <source>
        <strain evidence="1">YNK0</strain>
        <tissue evidence="1">Leaf</tissue>
    </source>
</reference>
<dbReference type="EMBL" id="JABCRI010000013">
    <property type="protein sequence ID" value="KAF8395801.1"/>
    <property type="molecule type" value="Genomic_DNA"/>
</dbReference>
<dbReference type="AlphaFoldDB" id="A0A834YZM7"/>
<name>A0A834YZM7_TETSI</name>
<sequence>MPKSTRRKMVFSHNFLNKVEAYENISHKPRIYFTNSLQSTTLNPETSEAGTWCSIE</sequence>
<protein>
    <submittedName>
        <fullName evidence="1">Uncharacterized protein</fullName>
    </submittedName>
</protein>
<comment type="caution">
    <text evidence="1">The sequence shown here is derived from an EMBL/GenBank/DDBJ whole genome shotgun (WGS) entry which is preliminary data.</text>
</comment>
<dbReference type="Proteomes" id="UP000655225">
    <property type="component" value="Unassembled WGS sequence"/>
</dbReference>
<evidence type="ECO:0000313" key="1">
    <source>
        <dbReference type="EMBL" id="KAF8395801.1"/>
    </source>
</evidence>